<comment type="caution">
    <text evidence="2">The sequence shown here is derived from an EMBL/GenBank/DDBJ whole genome shotgun (WGS) entry which is preliminary data.</text>
</comment>
<name>A0ABX9MNQ1_9DEIN</name>
<evidence type="ECO:0000259" key="1">
    <source>
        <dbReference type="Pfam" id="PF12867"/>
    </source>
</evidence>
<sequence>MLIAQNCDVRLIEEESSAYRAIGYKTARMRICRIFHKQAGLCKRREKQLWVNIQLLFRTLTNSDPMAYVGHMKLRDQVMRLGVPWFVEGPASRRSYVQLYRALEQSGPQIVARIRKSRSSQTGKTIRHIIGIERWGQRRLRVALGEPLLMDGHHPYKPPEGLTHDRLAEEFQATRQQTLALVKRLEDLPVGEKIPHNSLGPLSVKGWLFYLNLHADLESRRLR</sequence>
<dbReference type="Pfam" id="PF12867">
    <property type="entry name" value="DinB_2"/>
    <property type="match status" value="1"/>
</dbReference>
<feature type="domain" description="DinB-like" evidence="1">
    <location>
        <begin position="115"/>
        <end position="215"/>
    </location>
</feature>
<accession>A0ABX9MNQ1</accession>
<evidence type="ECO:0000313" key="2">
    <source>
        <dbReference type="EMBL" id="RIH78856.1"/>
    </source>
</evidence>
<gene>
    <name evidence="2" type="ORF">Mhypo_01398</name>
</gene>
<keyword evidence="3" id="KW-1185">Reference proteome</keyword>
<dbReference type="InterPro" id="IPR034660">
    <property type="entry name" value="DinB/YfiT-like"/>
</dbReference>
<proteinExistence type="predicted"/>
<reference evidence="2 3" key="1">
    <citation type="submission" date="2018-08" db="EMBL/GenBank/DDBJ databases">
        <title>Meiothermus hypogaeus DSM 23238 genome sequencing project.</title>
        <authorList>
            <person name="Da Costa M.S."/>
            <person name="Albuquerque L."/>
            <person name="Raposo P."/>
            <person name="Froufe H.J.C."/>
            <person name="Barroso C.S."/>
            <person name="Egas C."/>
        </authorList>
    </citation>
    <scope>NUCLEOTIDE SEQUENCE [LARGE SCALE GENOMIC DNA]</scope>
    <source>
        <strain evidence="2 3">DSM 23238</strain>
    </source>
</reference>
<evidence type="ECO:0000313" key="3">
    <source>
        <dbReference type="Proteomes" id="UP000265443"/>
    </source>
</evidence>
<dbReference type="Proteomes" id="UP000265443">
    <property type="component" value="Unassembled WGS sequence"/>
</dbReference>
<organism evidence="2 3">
    <name type="scientific">Meiothermus hypogaeus</name>
    <dbReference type="NCBI Taxonomy" id="884155"/>
    <lineage>
        <taxon>Bacteria</taxon>
        <taxon>Thermotogati</taxon>
        <taxon>Deinococcota</taxon>
        <taxon>Deinococci</taxon>
        <taxon>Thermales</taxon>
        <taxon>Thermaceae</taxon>
        <taxon>Meiothermus</taxon>
    </lineage>
</organism>
<dbReference type="SUPFAM" id="SSF109854">
    <property type="entry name" value="DinB/YfiT-like putative metalloenzymes"/>
    <property type="match status" value="1"/>
</dbReference>
<dbReference type="EMBL" id="QWKY01000019">
    <property type="protein sequence ID" value="RIH78856.1"/>
    <property type="molecule type" value="Genomic_DNA"/>
</dbReference>
<protein>
    <submittedName>
        <fullName evidence="2">DinB superfamily protein</fullName>
    </submittedName>
</protein>
<dbReference type="InterPro" id="IPR024775">
    <property type="entry name" value="DinB-like"/>
</dbReference>
<dbReference type="Gene3D" id="1.20.120.450">
    <property type="entry name" value="dinb family like domain"/>
    <property type="match status" value="1"/>
</dbReference>